<dbReference type="STRING" id="1666911.HLUCCA11_19845"/>
<sequence>MSITLDLPPQIETLLRQRAESTGQDIGQIAIAVLTWGLSLNDEDFFETLNSIQRSLDDFNQGQFSSLDDLVAEQNQKYGLALEP</sequence>
<evidence type="ECO:0000313" key="2">
    <source>
        <dbReference type="Proteomes" id="UP000050465"/>
    </source>
</evidence>
<dbReference type="Proteomes" id="UP000050465">
    <property type="component" value="Unassembled WGS sequence"/>
</dbReference>
<gene>
    <name evidence="1" type="ORF">HLUCCA11_19845</name>
</gene>
<organism evidence="1 2">
    <name type="scientific">Phormidesmis priestleyi Ana</name>
    <dbReference type="NCBI Taxonomy" id="1666911"/>
    <lineage>
        <taxon>Bacteria</taxon>
        <taxon>Bacillati</taxon>
        <taxon>Cyanobacteriota</taxon>
        <taxon>Cyanophyceae</taxon>
        <taxon>Leptolyngbyales</taxon>
        <taxon>Leptolyngbyaceae</taxon>
        <taxon>Phormidesmis</taxon>
    </lineage>
</organism>
<name>A0A0P8BVW5_9CYAN</name>
<evidence type="ECO:0008006" key="3">
    <source>
        <dbReference type="Google" id="ProtNLM"/>
    </source>
</evidence>
<dbReference type="PATRIC" id="fig|1666911.3.peg.2325"/>
<protein>
    <recommendedName>
        <fullName evidence="3">Ribbon-helix-helix protein, copG family</fullName>
    </recommendedName>
</protein>
<dbReference type="AlphaFoldDB" id="A0A0P8BVW5"/>
<evidence type="ECO:0000313" key="1">
    <source>
        <dbReference type="EMBL" id="KPQ33015.1"/>
    </source>
</evidence>
<reference evidence="1 2" key="1">
    <citation type="submission" date="2015-09" db="EMBL/GenBank/DDBJ databases">
        <title>Identification and resolution of microdiversity through metagenomic sequencing of parallel consortia.</title>
        <authorList>
            <person name="Nelson W.C."/>
            <person name="Romine M.F."/>
            <person name="Lindemann S.R."/>
        </authorList>
    </citation>
    <scope>NUCLEOTIDE SEQUENCE [LARGE SCALE GENOMIC DNA]</scope>
    <source>
        <strain evidence="1">Ana</strain>
    </source>
</reference>
<proteinExistence type="predicted"/>
<dbReference type="EMBL" id="LJZR01000040">
    <property type="protein sequence ID" value="KPQ33015.1"/>
    <property type="molecule type" value="Genomic_DNA"/>
</dbReference>
<comment type="caution">
    <text evidence="1">The sequence shown here is derived from an EMBL/GenBank/DDBJ whole genome shotgun (WGS) entry which is preliminary data.</text>
</comment>
<accession>A0A0P8BVW5</accession>